<dbReference type="AlphaFoldDB" id="A0AAN9X8Y0"/>
<name>A0AAN9X8Y0_PSOTE</name>
<keyword evidence="2 3" id="KW-0804">Transcription</keyword>
<reference evidence="4 5" key="1">
    <citation type="submission" date="2024-01" db="EMBL/GenBank/DDBJ databases">
        <title>The genomes of 5 underutilized Papilionoideae crops provide insights into root nodulation and disease resistanc.</title>
        <authorList>
            <person name="Jiang F."/>
        </authorList>
    </citation>
    <scope>NUCLEOTIDE SEQUENCE [LARGE SCALE GENOMIC DNA]</scope>
    <source>
        <strain evidence="4">DUOXIRENSHENG_FW03</strain>
        <tissue evidence="4">Leaves</tissue>
    </source>
</reference>
<keyword evidence="1 3" id="KW-0805">Transcription regulation</keyword>
<keyword evidence="5" id="KW-1185">Reference proteome</keyword>
<evidence type="ECO:0000256" key="2">
    <source>
        <dbReference type="ARBA" id="ARBA00023163"/>
    </source>
</evidence>
<organism evidence="4 5">
    <name type="scientific">Psophocarpus tetragonolobus</name>
    <name type="common">Winged bean</name>
    <name type="synonym">Dolichos tetragonolobus</name>
    <dbReference type="NCBI Taxonomy" id="3891"/>
    <lineage>
        <taxon>Eukaryota</taxon>
        <taxon>Viridiplantae</taxon>
        <taxon>Streptophyta</taxon>
        <taxon>Embryophyta</taxon>
        <taxon>Tracheophyta</taxon>
        <taxon>Spermatophyta</taxon>
        <taxon>Magnoliopsida</taxon>
        <taxon>eudicotyledons</taxon>
        <taxon>Gunneridae</taxon>
        <taxon>Pentapetalae</taxon>
        <taxon>rosids</taxon>
        <taxon>fabids</taxon>
        <taxon>Fabales</taxon>
        <taxon>Fabaceae</taxon>
        <taxon>Papilionoideae</taxon>
        <taxon>50 kb inversion clade</taxon>
        <taxon>NPAAA clade</taxon>
        <taxon>indigoferoid/millettioid clade</taxon>
        <taxon>Phaseoleae</taxon>
        <taxon>Psophocarpus</taxon>
    </lineage>
</organism>
<dbReference type="GO" id="GO:0043565">
    <property type="term" value="F:sequence-specific DNA binding"/>
    <property type="evidence" value="ECO:0007669"/>
    <property type="project" value="TreeGrafter"/>
</dbReference>
<dbReference type="GO" id="GO:0000981">
    <property type="term" value="F:DNA-binding transcription factor activity, RNA polymerase II-specific"/>
    <property type="evidence" value="ECO:0007669"/>
    <property type="project" value="UniProtKB-UniRule"/>
</dbReference>
<dbReference type="Proteomes" id="UP001386955">
    <property type="component" value="Unassembled WGS sequence"/>
</dbReference>
<protein>
    <recommendedName>
        <fullName evidence="3">Homeobox-leucine zipper protein</fullName>
    </recommendedName>
    <alternativeName>
        <fullName evidence="3">HD-ZIP protein</fullName>
    </alternativeName>
    <alternativeName>
        <fullName evidence="3">Homeodomain transcription factor</fullName>
    </alternativeName>
</protein>
<keyword evidence="3" id="KW-0539">Nucleus</keyword>
<accession>A0AAN9X8Y0</accession>
<dbReference type="EMBL" id="JAYMYS010000007">
    <property type="protein sequence ID" value="KAK7386503.1"/>
    <property type="molecule type" value="Genomic_DNA"/>
</dbReference>
<evidence type="ECO:0000256" key="3">
    <source>
        <dbReference type="RuleBase" id="RU369038"/>
    </source>
</evidence>
<dbReference type="GO" id="GO:0005634">
    <property type="term" value="C:nucleus"/>
    <property type="evidence" value="ECO:0007669"/>
    <property type="project" value="UniProtKB-SubCell"/>
</dbReference>
<proteinExistence type="inferred from homology"/>
<evidence type="ECO:0000313" key="5">
    <source>
        <dbReference type="Proteomes" id="UP001386955"/>
    </source>
</evidence>
<evidence type="ECO:0000313" key="4">
    <source>
        <dbReference type="EMBL" id="KAK7386503.1"/>
    </source>
</evidence>
<keyword evidence="3" id="KW-0238">DNA-binding</keyword>
<dbReference type="PANTHER" id="PTHR24326">
    <property type="entry name" value="HOMEOBOX-LEUCINE ZIPPER PROTEIN"/>
    <property type="match status" value="1"/>
</dbReference>
<comment type="subcellular location">
    <subcellularLocation>
        <location evidence="3">Nucleus</location>
    </subcellularLocation>
</comment>
<dbReference type="PANTHER" id="PTHR24326:SF591">
    <property type="entry name" value="HOMEOBOX-LEUCINE ZIPPER PROTEIN ATHB-51-RELATED"/>
    <property type="match status" value="1"/>
</dbReference>
<dbReference type="GO" id="GO:0045893">
    <property type="term" value="P:positive regulation of DNA-templated transcription"/>
    <property type="evidence" value="ECO:0007669"/>
    <property type="project" value="TreeGrafter"/>
</dbReference>
<comment type="function">
    <text evidence="3">Transcription factor.</text>
</comment>
<sequence>MDWHQIAKPSVPLPEPSLSFFHSYNNHPYPAQTEMTMETEKWLVPATDDHGNKNKKRLTRNQIEVLEMSFLEKMKRTRWKNKQIEQSYSALKHEYDVILKENQKLQEEIMASTLETNPKGYQVDIVPQVVIAAGHIVHTTTGQNLKNQRVAIADMSTGLRRVAAVDKGRHTEYPLVLTDS</sequence>
<gene>
    <name evidence="4" type="ORF">VNO78_26778</name>
</gene>
<evidence type="ECO:0000256" key="1">
    <source>
        <dbReference type="ARBA" id="ARBA00023015"/>
    </source>
</evidence>
<comment type="caution">
    <text evidence="4">The sequence shown here is derived from an EMBL/GenBank/DDBJ whole genome shotgun (WGS) entry which is preliminary data.</text>
</comment>
<comment type="similarity">
    <text evidence="3">Belongs to the HD-ZIP homeobox family. Class I subfamily.</text>
</comment>
<dbReference type="InterPro" id="IPR045224">
    <property type="entry name" value="HDZip_class_I_plant"/>
</dbReference>
<keyword evidence="3" id="KW-0371">Homeobox</keyword>